<dbReference type="RefSeq" id="WP_345310950.1">
    <property type="nucleotide sequence ID" value="NZ_BAABLN010000014.1"/>
</dbReference>
<feature type="domain" description="NTP pyrophosphohydrolase MazG-like" evidence="2">
    <location>
        <begin position="40"/>
        <end position="125"/>
    </location>
</feature>
<dbReference type="Pfam" id="PF03819">
    <property type="entry name" value="MazG"/>
    <property type="match status" value="1"/>
</dbReference>
<organism evidence="3 4">
    <name type="scientific">Kocuria gwangalliensis</name>
    <dbReference type="NCBI Taxonomy" id="501592"/>
    <lineage>
        <taxon>Bacteria</taxon>
        <taxon>Bacillati</taxon>
        <taxon>Actinomycetota</taxon>
        <taxon>Actinomycetes</taxon>
        <taxon>Micrococcales</taxon>
        <taxon>Micrococcaceae</taxon>
        <taxon>Kocuria</taxon>
    </lineage>
</organism>
<dbReference type="InterPro" id="IPR004518">
    <property type="entry name" value="MazG-like_dom"/>
</dbReference>
<reference evidence="4" key="1">
    <citation type="journal article" date="2019" name="Int. J. Syst. Evol. Microbiol.">
        <title>The Global Catalogue of Microorganisms (GCM) 10K type strain sequencing project: providing services to taxonomists for standard genome sequencing and annotation.</title>
        <authorList>
            <consortium name="The Broad Institute Genomics Platform"/>
            <consortium name="The Broad Institute Genome Sequencing Center for Infectious Disease"/>
            <person name="Wu L."/>
            <person name="Ma J."/>
        </authorList>
    </citation>
    <scope>NUCLEOTIDE SEQUENCE [LARGE SCALE GENOMIC DNA]</scope>
    <source>
        <strain evidence="4">JCM 18958</strain>
    </source>
</reference>
<name>A0ABP8WZJ7_9MICC</name>
<proteinExistence type="predicted"/>
<sequence>MSSRDVSPAVPEGTGERFEELVRVMDRLRSPGGCEWDGAQTHESLLRYLVEEAYEVVEAVESPNDTEDGSAGNRSELVEELGDILLQVVFHARIGQEHAAGGAFDVTDIVAAVTDKLVRRHPLVFGGRPARNGAPDTGTNPAGDPAGPARATQEELSARWDAVKRSEKPHRTNVFDGIPPALPALALAEKAFTKARRHGVENTPGPIGTQDAAGVERAEAEFGDRLLEQVRAASAMGLDSERALRGAVRRYIETNNRPIQPGTSRDR</sequence>
<evidence type="ECO:0000313" key="3">
    <source>
        <dbReference type="EMBL" id="GAA4696410.1"/>
    </source>
</evidence>
<feature type="region of interest" description="Disordered" evidence="1">
    <location>
        <begin position="126"/>
        <end position="155"/>
    </location>
</feature>
<dbReference type="PANTHER" id="PTHR30522">
    <property type="entry name" value="NUCLEOSIDE TRIPHOSPHATE PYROPHOSPHOHYDROLASE"/>
    <property type="match status" value="1"/>
</dbReference>
<protein>
    <recommendedName>
        <fullName evidence="2">NTP pyrophosphohydrolase MazG-like domain-containing protein</fullName>
    </recommendedName>
</protein>
<accession>A0ABP8WZJ7</accession>
<dbReference type="EMBL" id="BAABLN010000014">
    <property type="protein sequence ID" value="GAA4696410.1"/>
    <property type="molecule type" value="Genomic_DNA"/>
</dbReference>
<evidence type="ECO:0000313" key="4">
    <source>
        <dbReference type="Proteomes" id="UP001501446"/>
    </source>
</evidence>
<dbReference type="PANTHER" id="PTHR30522:SF0">
    <property type="entry name" value="NUCLEOSIDE TRIPHOSPHATE PYROPHOSPHOHYDROLASE"/>
    <property type="match status" value="1"/>
</dbReference>
<dbReference type="SUPFAM" id="SSF101386">
    <property type="entry name" value="all-alpha NTP pyrophosphatases"/>
    <property type="match status" value="1"/>
</dbReference>
<dbReference type="InterPro" id="IPR048015">
    <property type="entry name" value="NTP-PPase_MazG-like_N"/>
</dbReference>
<gene>
    <name evidence="3" type="ORF">GCM10025781_12790</name>
</gene>
<dbReference type="Gene3D" id="1.10.287.1080">
    <property type="entry name" value="MazG-like"/>
    <property type="match status" value="2"/>
</dbReference>
<evidence type="ECO:0000256" key="1">
    <source>
        <dbReference type="SAM" id="MobiDB-lite"/>
    </source>
</evidence>
<keyword evidence="4" id="KW-1185">Reference proteome</keyword>
<dbReference type="InterPro" id="IPR011551">
    <property type="entry name" value="NTP_PyrPHydrolase_MazG"/>
</dbReference>
<dbReference type="CDD" id="cd11528">
    <property type="entry name" value="NTP-PPase_MazG_Nterm"/>
    <property type="match status" value="1"/>
</dbReference>
<evidence type="ECO:0000259" key="2">
    <source>
        <dbReference type="Pfam" id="PF03819"/>
    </source>
</evidence>
<comment type="caution">
    <text evidence="3">The sequence shown here is derived from an EMBL/GenBank/DDBJ whole genome shotgun (WGS) entry which is preliminary data.</text>
</comment>
<dbReference type="Proteomes" id="UP001501446">
    <property type="component" value="Unassembled WGS sequence"/>
</dbReference>